<evidence type="ECO:0000256" key="5">
    <source>
        <dbReference type="SAM" id="SignalP"/>
    </source>
</evidence>
<dbReference type="SUPFAM" id="SSF53822">
    <property type="entry name" value="Periplasmic binding protein-like I"/>
    <property type="match status" value="1"/>
</dbReference>
<keyword evidence="3 5" id="KW-0732">Signal</keyword>
<keyword evidence="4" id="KW-0029">Amino-acid transport</keyword>
<organism evidence="7 8">
    <name type="scientific">Thermus brockianus</name>
    <dbReference type="NCBI Taxonomy" id="56956"/>
    <lineage>
        <taxon>Bacteria</taxon>
        <taxon>Thermotogati</taxon>
        <taxon>Deinococcota</taxon>
        <taxon>Deinococci</taxon>
        <taxon>Thermales</taxon>
        <taxon>Thermaceae</taxon>
        <taxon>Thermus</taxon>
    </lineage>
</organism>
<evidence type="ECO:0000259" key="6">
    <source>
        <dbReference type="Pfam" id="PF13458"/>
    </source>
</evidence>
<dbReference type="InterPro" id="IPR051010">
    <property type="entry name" value="BCAA_transport"/>
</dbReference>
<dbReference type="InterPro" id="IPR000709">
    <property type="entry name" value="Leu_Ile_Val-bd"/>
</dbReference>
<evidence type="ECO:0000313" key="7">
    <source>
        <dbReference type="EMBL" id="APD10511.1"/>
    </source>
</evidence>
<proteinExistence type="inferred from homology"/>
<comment type="similarity">
    <text evidence="1">Belongs to the leucine-binding protein family.</text>
</comment>
<reference evidence="8" key="1">
    <citation type="submission" date="2016-06" db="EMBL/GenBank/DDBJ databases">
        <title>Whole genome sequencing of Thermus brockianus strain GE-1.</title>
        <authorList>
            <person name="Schaefers C."/>
            <person name="Blank S."/>
            <person name="Wiebusch S."/>
            <person name="Elleuche S."/>
            <person name="Antranikian G."/>
        </authorList>
    </citation>
    <scope>NUCLEOTIDE SEQUENCE [LARGE SCALE GENOMIC DNA]</scope>
    <source>
        <strain evidence="8">GE-1</strain>
        <plasmid evidence="8">ptb1</plasmid>
    </source>
</reference>
<keyword evidence="2" id="KW-0813">Transport</keyword>
<sequence length="398" mass="44451" precursor="true">MKVLRWIAVLALAAGLAWAQGQQPIKIGALFILSGNFAGYGKSGSQGAQLAVDEINARGGVLGRPLQLIVVDDQGNPEVGVREARRLILQEKVDFLFGIDSSSVSLAVAPLTDEYKIPLVVTHAATPTLTEQCRPFVFRTSNNARMDAWAAAALAATLPVKRWANIGPDYEFGRVSWQDFITRLKQLRPDVEVVSEQWPRFGSTDYASFITALMRARPEGVFSTLWAGDMVIFARQAKAFGFFNQVRYFVNPVGAALEVLAPLGKEAPEGLLVSARYWFLYPNTERNRAFVEAYRRRFNEYPSYNAQEAYAGMHMLALAIQKARSTQAEAVRRAFEADGGLTYEAPEGRKRMRPEDHQVFEGLVWGYTKHASEYPFAILDRMRIIPATDTVYPTQCKR</sequence>
<accession>A0A1J0LYI0</accession>
<dbReference type="Gene3D" id="3.40.50.2300">
    <property type="match status" value="2"/>
</dbReference>
<dbReference type="EMBL" id="CP016313">
    <property type="protein sequence ID" value="APD10511.1"/>
    <property type="molecule type" value="Genomic_DNA"/>
</dbReference>
<dbReference type="PRINTS" id="PR00337">
    <property type="entry name" value="LEUILEVALBP"/>
</dbReference>
<dbReference type="PANTHER" id="PTHR30483:SF37">
    <property type="entry name" value="ABC TRANSPORTER SUBSTRATE-BINDING PROTEIN"/>
    <property type="match status" value="1"/>
</dbReference>
<feature type="domain" description="Leucine-binding protein" evidence="6">
    <location>
        <begin position="24"/>
        <end position="359"/>
    </location>
</feature>
<evidence type="ECO:0000256" key="2">
    <source>
        <dbReference type="ARBA" id="ARBA00022448"/>
    </source>
</evidence>
<feature type="signal peptide" evidence="5">
    <location>
        <begin position="1"/>
        <end position="19"/>
    </location>
</feature>
<dbReference type="Proteomes" id="UP000182993">
    <property type="component" value="Plasmid pTB1"/>
</dbReference>
<dbReference type="Pfam" id="PF13458">
    <property type="entry name" value="Peripla_BP_6"/>
    <property type="match status" value="1"/>
</dbReference>
<name>A0A1J0LYI0_THEBO</name>
<dbReference type="CDD" id="cd06330">
    <property type="entry name" value="PBP1_As_SBP-like"/>
    <property type="match status" value="1"/>
</dbReference>
<dbReference type="InterPro" id="IPR028082">
    <property type="entry name" value="Peripla_BP_I"/>
</dbReference>
<evidence type="ECO:0000256" key="4">
    <source>
        <dbReference type="ARBA" id="ARBA00022970"/>
    </source>
</evidence>
<evidence type="ECO:0000256" key="1">
    <source>
        <dbReference type="ARBA" id="ARBA00010062"/>
    </source>
</evidence>
<dbReference type="KEGG" id="tbc:A0O31_02490"/>
<gene>
    <name evidence="7" type="ORF">A0O31_02490</name>
</gene>
<evidence type="ECO:0000256" key="3">
    <source>
        <dbReference type="ARBA" id="ARBA00022729"/>
    </source>
</evidence>
<keyword evidence="7" id="KW-0614">Plasmid</keyword>
<geneLocation type="plasmid" evidence="8">
    <name>ptb1</name>
</geneLocation>
<dbReference type="GO" id="GO:0006865">
    <property type="term" value="P:amino acid transport"/>
    <property type="evidence" value="ECO:0007669"/>
    <property type="project" value="UniProtKB-KW"/>
</dbReference>
<dbReference type="RefSeq" id="WP_071678195.1">
    <property type="nucleotide sequence ID" value="NZ_CP016313.1"/>
</dbReference>
<dbReference type="AlphaFoldDB" id="A0A1J0LYI0"/>
<evidence type="ECO:0000313" key="8">
    <source>
        <dbReference type="Proteomes" id="UP000182993"/>
    </source>
</evidence>
<feature type="chain" id="PRO_5009614499" evidence="5">
    <location>
        <begin position="20"/>
        <end position="398"/>
    </location>
</feature>
<protein>
    <submittedName>
        <fullName evidence="7">Branched-chain amino acid ABC transporter substrate-binding protein</fullName>
    </submittedName>
</protein>
<dbReference type="InterPro" id="IPR028081">
    <property type="entry name" value="Leu-bd"/>
</dbReference>
<dbReference type="OrthoDB" id="9783240at2"/>
<dbReference type="PANTHER" id="PTHR30483">
    <property type="entry name" value="LEUCINE-SPECIFIC-BINDING PROTEIN"/>
    <property type="match status" value="1"/>
</dbReference>